<accession>A0A2B7WE15</accession>
<dbReference type="AlphaFoldDB" id="A0A2B7WE15"/>
<dbReference type="PANTHER" id="PTHR34587:SF2">
    <property type="entry name" value="G-PROTEIN COUPLED RECEPTORS FAMILY 1 PROFILE DOMAIN-CONTAINING PROTEIN"/>
    <property type="match status" value="1"/>
</dbReference>
<dbReference type="STRING" id="1447883.A0A2B7WE15"/>
<evidence type="ECO:0000313" key="2">
    <source>
        <dbReference type="Proteomes" id="UP000224634"/>
    </source>
</evidence>
<gene>
    <name evidence="1" type="ORF">AJ80_10100</name>
</gene>
<evidence type="ECO:0000313" key="1">
    <source>
        <dbReference type="EMBL" id="PGG94905.1"/>
    </source>
</evidence>
<dbReference type="Proteomes" id="UP000224634">
    <property type="component" value="Unassembled WGS sequence"/>
</dbReference>
<organism evidence="1 2">
    <name type="scientific">Polytolypa hystricis (strain UAMH7299)</name>
    <dbReference type="NCBI Taxonomy" id="1447883"/>
    <lineage>
        <taxon>Eukaryota</taxon>
        <taxon>Fungi</taxon>
        <taxon>Dikarya</taxon>
        <taxon>Ascomycota</taxon>
        <taxon>Pezizomycotina</taxon>
        <taxon>Eurotiomycetes</taxon>
        <taxon>Eurotiomycetidae</taxon>
        <taxon>Onygenales</taxon>
        <taxon>Onygenales incertae sedis</taxon>
        <taxon>Polytolypa</taxon>
    </lineage>
</organism>
<dbReference type="PANTHER" id="PTHR34587">
    <property type="entry name" value="VWFA DOMAIN-CONTAINING PROTEIN"/>
    <property type="match status" value="1"/>
</dbReference>
<proteinExistence type="predicted"/>
<comment type="caution">
    <text evidence="1">The sequence shown here is derived from an EMBL/GenBank/DDBJ whole genome shotgun (WGS) entry which is preliminary data.</text>
</comment>
<sequence>MVGMDYSLIPTTSKPLVKAMDRPIPKRANPLLYLHTLTRNSDEANFINFCTGKTLTNGQQEDGGSCNGVVMGEIPSRNNMISTIITSPAPGEDLAENTDFSVNLQVQNLVAGTFTNPDNTYYSAPQQLVGGRVQGHTHVTIQTLGGDIAAQQPPDPDSFVFFKGVNDAGNGNGGLSADVAGGLPAGVYRVCTMTSSSNHQPVLMPLGIKIKKLTVCRLLNGVLKMTAPSLPLARVRTAVRTARTTRMVKTAKVKMVKAKTVKAKTAKVKMVKVKTVKAKTVKAKMVKVKMVKVKTAR</sequence>
<dbReference type="EMBL" id="PDNA01000630">
    <property type="protein sequence ID" value="PGG94905.1"/>
    <property type="molecule type" value="Genomic_DNA"/>
</dbReference>
<keyword evidence="2" id="KW-1185">Reference proteome</keyword>
<dbReference type="InterPro" id="IPR053216">
    <property type="entry name" value="Appressorial_penetr-assoc"/>
</dbReference>
<feature type="non-terminal residue" evidence="1">
    <location>
        <position position="297"/>
    </location>
</feature>
<dbReference type="OrthoDB" id="2336871at2759"/>
<name>A0A2B7WE15_POLH7</name>
<reference evidence="1 2" key="1">
    <citation type="submission" date="2017-10" db="EMBL/GenBank/DDBJ databases">
        <title>Comparative genomics in systemic dimorphic fungi from Ajellomycetaceae.</title>
        <authorList>
            <person name="Munoz J.F."/>
            <person name="Mcewen J.G."/>
            <person name="Clay O.K."/>
            <person name="Cuomo C.A."/>
        </authorList>
    </citation>
    <scope>NUCLEOTIDE SEQUENCE [LARGE SCALE GENOMIC DNA]</scope>
    <source>
        <strain evidence="1 2">UAMH7299</strain>
    </source>
</reference>
<protein>
    <submittedName>
        <fullName evidence="1">Uncharacterized protein</fullName>
    </submittedName>
</protein>